<evidence type="ECO:0000313" key="4">
    <source>
        <dbReference type="Proteomes" id="UP000664857"/>
    </source>
</evidence>
<protein>
    <submittedName>
        <fullName evidence="3">VanZ family protein</fullName>
    </submittedName>
</protein>
<dbReference type="EMBL" id="JAFLVX010000018">
    <property type="protein sequence ID" value="MBO0476910.1"/>
    <property type="molecule type" value="Genomic_DNA"/>
</dbReference>
<comment type="caution">
    <text evidence="3">The sequence shown here is derived from an EMBL/GenBank/DDBJ whole genome shotgun (WGS) entry which is preliminary data.</text>
</comment>
<evidence type="ECO:0000256" key="1">
    <source>
        <dbReference type="SAM" id="Phobius"/>
    </source>
</evidence>
<reference evidence="3 4" key="1">
    <citation type="submission" date="2021-03" db="EMBL/GenBank/DDBJ databases">
        <title>Enterococcal diversity collection.</title>
        <authorList>
            <person name="Gilmore M.S."/>
            <person name="Schwartzman J."/>
            <person name="Van Tyne D."/>
            <person name="Martin M."/>
            <person name="Earl A.M."/>
            <person name="Manson A.L."/>
            <person name="Straub T."/>
            <person name="Salamzade R."/>
            <person name="Saavedra J."/>
            <person name="Lebreton F."/>
            <person name="Prichula J."/>
            <person name="Schaufler K."/>
            <person name="Gaca A."/>
            <person name="Sgardioli B."/>
            <person name="Wagenaar J."/>
            <person name="Strong T."/>
        </authorList>
    </citation>
    <scope>NUCLEOTIDE SEQUENCE [LARGE SCALE GENOMIC DNA]</scope>
    <source>
        <strain evidence="3 4">DIV0080</strain>
    </source>
</reference>
<dbReference type="InterPro" id="IPR006976">
    <property type="entry name" value="VanZ-like"/>
</dbReference>
<name>A0ABS3HT61_9ENTE</name>
<dbReference type="InterPro" id="IPR053150">
    <property type="entry name" value="Teicoplanin_resist-assoc"/>
</dbReference>
<gene>
    <name evidence="3" type="ORF">DOK76_07500</name>
</gene>
<dbReference type="Proteomes" id="UP000664857">
    <property type="component" value="Unassembled WGS sequence"/>
</dbReference>
<feature type="transmembrane region" description="Helical" evidence="1">
    <location>
        <begin position="34"/>
        <end position="57"/>
    </location>
</feature>
<dbReference type="PANTHER" id="PTHR36834">
    <property type="entry name" value="MEMBRANE PROTEIN-RELATED"/>
    <property type="match status" value="1"/>
</dbReference>
<keyword evidence="1" id="KW-0472">Membrane</keyword>
<evidence type="ECO:0000313" key="3">
    <source>
        <dbReference type="EMBL" id="MBO0476910.1"/>
    </source>
</evidence>
<feature type="domain" description="VanZ-like" evidence="2">
    <location>
        <begin position="40"/>
        <end position="160"/>
    </location>
</feature>
<accession>A0ABS3HT61</accession>
<keyword evidence="1" id="KW-1133">Transmembrane helix</keyword>
<feature type="transmembrane region" description="Helical" evidence="1">
    <location>
        <begin position="118"/>
        <end position="137"/>
    </location>
</feature>
<proteinExistence type="predicted"/>
<evidence type="ECO:0000259" key="2">
    <source>
        <dbReference type="Pfam" id="PF04892"/>
    </source>
</evidence>
<keyword evidence="4" id="KW-1185">Reference proteome</keyword>
<organism evidence="3 4">
    <name type="scientific">Candidatus Vagococcus giribetii</name>
    <dbReference type="NCBI Taxonomy" id="2230876"/>
    <lineage>
        <taxon>Bacteria</taxon>
        <taxon>Bacillati</taxon>
        <taxon>Bacillota</taxon>
        <taxon>Bacilli</taxon>
        <taxon>Lactobacillales</taxon>
        <taxon>Enterococcaceae</taxon>
        <taxon>Vagococcus</taxon>
    </lineage>
</organism>
<dbReference type="RefSeq" id="WP_206966371.1">
    <property type="nucleotide sequence ID" value="NZ_JAFLVX010000018.1"/>
</dbReference>
<feature type="transmembrane region" description="Helical" evidence="1">
    <location>
        <begin position="77"/>
        <end position="106"/>
    </location>
</feature>
<feature type="transmembrane region" description="Helical" evidence="1">
    <location>
        <begin position="143"/>
        <end position="160"/>
    </location>
</feature>
<sequence>MISVIIAFMVLTYYYYRQQQLFEKVMKYKEKTHYVIGYLFTIYLFIMFKEVVGFPSLSNWQRVLNVQGTIFDPNINLIPFIGGVGISDYLNIVMFIPLGIILPLMWTKYDDFKQTVRYGFYVSLLIEISQLFVRSRATDVNDLIMNTLGAVIGWLIYKLFSRLILKQITPINLFQSSRFLSFEPKMYIVLVVVASFIS</sequence>
<dbReference type="Pfam" id="PF04892">
    <property type="entry name" value="VanZ"/>
    <property type="match status" value="1"/>
</dbReference>
<dbReference type="PANTHER" id="PTHR36834:SF1">
    <property type="entry name" value="INTEGRAL MEMBRANE PROTEIN"/>
    <property type="match status" value="1"/>
</dbReference>
<keyword evidence="1" id="KW-0812">Transmembrane</keyword>